<keyword evidence="1" id="KW-0812">Transmembrane</keyword>
<gene>
    <name evidence="2" type="ORF">ACFFHU_24210</name>
</gene>
<protein>
    <submittedName>
        <fullName evidence="2">DUF998 domain-containing protein</fullName>
    </submittedName>
</protein>
<evidence type="ECO:0000256" key="1">
    <source>
        <dbReference type="SAM" id="Phobius"/>
    </source>
</evidence>
<sequence>MRPIPPARAGALCWALAAPLFLAANLVTGLGWRHPPYSWATNNISDLGNVHCGVWDTTRPRYVCSPWHPIMNAGMLLTGALLAAGVLLTWRALGPGRLIRVARSLLLLAGVGFALAGVFPADADENWHFLAALLVLGAGPVGLTLAGLAPRAGAPGRLRLPTLAAGLLALTGAVLFVAQRDAGIGMGGMERVAALPYPIWACWIGITLFAAGGPARRIRRG</sequence>
<name>A0ABV6P2H1_9ACTN</name>
<comment type="caution">
    <text evidence="2">The sequence shown here is derived from an EMBL/GenBank/DDBJ whole genome shotgun (WGS) entry which is preliminary data.</text>
</comment>
<feature type="transmembrane region" description="Helical" evidence="1">
    <location>
        <begin position="105"/>
        <end position="121"/>
    </location>
</feature>
<proteinExistence type="predicted"/>
<evidence type="ECO:0000313" key="3">
    <source>
        <dbReference type="Proteomes" id="UP001589894"/>
    </source>
</evidence>
<dbReference type="RefSeq" id="WP_377342503.1">
    <property type="nucleotide sequence ID" value="NZ_JBHLUE010000019.1"/>
</dbReference>
<dbReference type="InterPro" id="IPR009339">
    <property type="entry name" value="DUF998"/>
</dbReference>
<dbReference type="Pfam" id="PF06197">
    <property type="entry name" value="DUF998"/>
    <property type="match status" value="1"/>
</dbReference>
<feature type="transmembrane region" description="Helical" evidence="1">
    <location>
        <begin position="160"/>
        <end position="177"/>
    </location>
</feature>
<evidence type="ECO:0000313" key="2">
    <source>
        <dbReference type="EMBL" id="MFC0567230.1"/>
    </source>
</evidence>
<keyword evidence="1" id="KW-1133">Transmembrane helix</keyword>
<accession>A0ABV6P2H1</accession>
<feature type="transmembrane region" description="Helical" evidence="1">
    <location>
        <begin position="197"/>
        <end position="215"/>
    </location>
</feature>
<reference evidence="2 3" key="1">
    <citation type="submission" date="2024-09" db="EMBL/GenBank/DDBJ databases">
        <authorList>
            <person name="Sun Q."/>
            <person name="Mori K."/>
        </authorList>
    </citation>
    <scope>NUCLEOTIDE SEQUENCE [LARGE SCALE GENOMIC DNA]</scope>
    <source>
        <strain evidence="2 3">TBRC 2205</strain>
    </source>
</reference>
<keyword evidence="1" id="KW-0472">Membrane</keyword>
<feature type="transmembrane region" description="Helical" evidence="1">
    <location>
        <begin position="70"/>
        <end position="93"/>
    </location>
</feature>
<organism evidence="2 3">
    <name type="scientific">Plantactinospora siamensis</name>
    <dbReference type="NCBI Taxonomy" id="555372"/>
    <lineage>
        <taxon>Bacteria</taxon>
        <taxon>Bacillati</taxon>
        <taxon>Actinomycetota</taxon>
        <taxon>Actinomycetes</taxon>
        <taxon>Micromonosporales</taxon>
        <taxon>Micromonosporaceae</taxon>
        <taxon>Plantactinospora</taxon>
    </lineage>
</organism>
<dbReference type="Proteomes" id="UP001589894">
    <property type="component" value="Unassembled WGS sequence"/>
</dbReference>
<feature type="transmembrane region" description="Helical" evidence="1">
    <location>
        <begin position="127"/>
        <end position="148"/>
    </location>
</feature>
<keyword evidence="3" id="KW-1185">Reference proteome</keyword>
<dbReference type="EMBL" id="JBHLUE010000019">
    <property type="protein sequence ID" value="MFC0567230.1"/>
    <property type="molecule type" value="Genomic_DNA"/>
</dbReference>